<dbReference type="KEGG" id="lak:106180359"/>
<dbReference type="GO" id="GO:0006006">
    <property type="term" value="P:glucose metabolic process"/>
    <property type="evidence" value="ECO:0007669"/>
    <property type="project" value="UniProtKB-KW"/>
</dbReference>
<evidence type="ECO:0000256" key="9">
    <source>
        <dbReference type="RuleBase" id="RU000406"/>
    </source>
</evidence>
<dbReference type="GeneID" id="106180359"/>
<dbReference type="GO" id="GO:0046628">
    <property type="term" value="P:positive regulation of insulin receptor signaling pathway"/>
    <property type="evidence" value="ECO:0007669"/>
    <property type="project" value="TreeGrafter"/>
</dbReference>
<dbReference type="GO" id="GO:0005179">
    <property type="term" value="F:hormone activity"/>
    <property type="evidence" value="ECO:0007669"/>
    <property type="project" value="UniProtKB-KW"/>
</dbReference>
<dbReference type="InterPro" id="IPR022352">
    <property type="entry name" value="Ins/IGF/rlx"/>
</dbReference>
<dbReference type="OrthoDB" id="6073607at2759"/>
<evidence type="ECO:0000256" key="4">
    <source>
        <dbReference type="ARBA" id="ARBA00022526"/>
    </source>
</evidence>
<evidence type="ECO:0000259" key="10">
    <source>
        <dbReference type="SMART" id="SM00078"/>
    </source>
</evidence>
<dbReference type="InterPro" id="IPR004825">
    <property type="entry name" value="Insulin"/>
</dbReference>
<evidence type="ECO:0000256" key="6">
    <source>
        <dbReference type="ARBA" id="ARBA00022729"/>
    </source>
</evidence>
<evidence type="ECO:0000313" key="11">
    <source>
        <dbReference type="Proteomes" id="UP000085678"/>
    </source>
</evidence>
<evidence type="ECO:0000256" key="8">
    <source>
        <dbReference type="ARBA" id="ARBA00023277"/>
    </source>
</evidence>
<sequence length="197" mass="21619">MARCRMCFLILSRKVVCFISNCIRSKQHNRMYKSYSLIIGTVIVLSLCHAALSENLCGKSLADTLDLVCFGRGFNYNPSAGKRLAPMFLSKRAALPFLISKRHDTDLASSTATNLSNPDGLQPRRKRGIVEECCKKSCSWSVLESYCASAGSAGPGSVNHNNGDQETFASDLGKLVDMLTSSLEMLHPRGQKRNNAH</sequence>
<name>A0A1S3KBB5_LINAN</name>
<dbReference type="InterPro" id="IPR016179">
    <property type="entry name" value="Insulin-like"/>
</dbReference>
<keyword evidence="11" id="KW-1185">Reference proteome</keyword>
<dbReference type="PRINTS" id="PR00276">
    <property type="entry name" value="INSULINFAMLY"/>
</dbReference>
<comment type="similarity">
    <text evidence="2 9">Belongs to the insulin family.</text>
</comment>
<dbReference type="GO" id="GO:0043410">
    <property type="term" value="P:positive regulation of MAPK cascade"/>
    <property type="evidence" value="ECO:0007669"/>
    <property type="project" value="TreeGrafter"/>
</dbReference>
<keyword evidence="7" id="KW-1015">Disulfide bond</keyword>
<evidence type="ECO:0000256" key="3">
    <source>
        <dbReference type="ARBA" id="ARBA00022525"/>
    </source>
</evidence>
<evidence type="ECO:0000256" key="7">
    <source>
        <dbReference type="ARBA" id="ARBA00023157"/>
    </source>
</evidence>
<evidence type="ECO:0000256" key="1">
    <source>
        <dbReference type="ARBA" id="ARBA00004613"/>
    </source>
</evidence>
<dbReference type="AlphaFoldDB" id="A0A1S3KBB5"/>
<dbReference type="InterPro" id="IPR036438">
    <property type="entry name" value="Insulin-like_sf"/>
</dbReference>
<dbReference type="Gene3D" id="1.10.100.10">
    <property type="entry name" value="Insulin-like"/>
    <property type="match status" value="1"/>
</dbReference>
<protein>
    <submittedName>
        <fullName evidence="12">Insulin-like</fullName>
    </submittedName>
</protein>
<dbReference type="GO" id="GO:1905564">
    <property type="term" value="P:positive regulation of vascular endothelial cell proliferation"/>
    <property type="evidence" value="ECO:0007669"/>
    <property type="project" value="TreeGrafter"/>
</dbReference>
<evidence type="ECO:0000256" key="5">
    <source>
        <dbReference type="ARBA" id="ARBA00022702"/>
    </source>
</evidence>
<evidence type="ECO:0000256" key="2">
    <source>
        <dbReference type="ARBA" id="ARBA00009034"/>
    </source>
</evidence>
<keyword evidence="6" id="KW-0732">Signal</keyword>
<keyword evidence="4" id="KW-0313">Glucose metabolism</keyword>
<dbReference type="PROSITE" id="PS00262">
    <property type="entry name" value="INSULIN"/>
    <property type="match status" value="1"/>
</dbReference>
<dbReference type="PANTHER" id="PTHR46886:SF1">
    <property type="entry name" value="INSULIN-LIKE GROWTH FACTOR II"/>
    <property type="match status" value="1"/>
</dbReference>
<gene>
    <name evidence="12" type="primary">LOC106180359</name>
</gene>
<dbReference type="GO" id="GO:0008083">
    <property type="term" value="F:growth factor activity"/>
    <property type="evidence" value="ECO:0007669"/>
    <property type="project" value="TreeGrafter"/>
</dbReference>
<dbReference type="GO" id="GO:0043539">
    <property type="term" value="F:protein serine/threonine kinase activator activity"/>
    <property type="evidence" value="ECO:0007669"/>
    <property type="project" value="TreeGrafter"/>
</dbReference>
<dbReference type="SUPFAM" id="SSF56994">
    <property type="entry name" value="Insulin-like"/>
    <property type="match status" value="1"/>
</dbReference>
<keyword evidence="8" id="KW-0119">Carbohydrate metabolism</keyword>
<dbReference type="GO" id="GO:0045944">
    <property type="term" value="P:positive regulation of transcription by RNA polymerase II"/>
    <property type="evidence" value="ECO:0007669"/>
    <property type="project" value="TreeGrafter"/>
</dbReference>
<dbReference type="Pfam" id="PF00049">
    <property type="entry name" value="Insulin"/>
    <property type="match status" value="1"/>
</dbReference>
<dbReference type="SMART" id="SM00078">
    <property type="entry name" value="IlGF"/>
    <property type="match status" value="1"/>
</dbReference>
<reference evidence="12" key="1">
    <citation type="submission" date="2025-08" db="UniProtKB">
        <authorList>
            <consortium name="RefSeq"/>
        </authorList>
    </citation>
    <scope>IDENTIFICATION</scope>
    <source>
        <tissue evidence="12">Gonads</tissue>
    </source>
</reference>
<keyword evidence="5" id="KW-0372">Hormone</keyword>
<organism evidence="11 12">
    <name type="scientific">Lingula anatina</name>
    <name type="common">Brachiopod</name>
    <name type="synonym">Lingula unguis</name>
    <dbReference type="NCBI Taxonomy" id="7574"/>
    <lineage>
        <taxon>Eukaryota</taxon>
        <taxon>Metazoa</taxon>
        <taxon>Spiralia</taxon>
        <taxon>Lophotrochozoa</taxon>
        <taxon>Brachiopoda</taxon>
        <taxon>Linguliformea</taxon>
        <taxon>Lingulata</taxon>
        <taxon>Lingulida</taxon>
        <taxon>Linguloidea</taxon>
        <taxon>Lingulidae</taxon>
        <taxon>Lingula</taxon>
    </lineage>
</organism>
<dbReference type="Proteomes" id="UP000085678">
    <property type="component" value="Unplaced"/>
</dbReference>
<keyword evidence="3 9" id="KW-0964">Secreted</keyword>
<dbReference type="PANTHER" id="PTHR46886">
    <property type="entry name" value="INSULIN-LIKE GROWTH FACTOR II"/>
    <property type="match status" value="1"/>
</dbReference>
<comment type="subcellular location">
    <subcellularLocation>
        <location evidence="1 9">Secreted</location>
    </subcellularLocation>
</comment>
<evidence type="ECO:0000313" key="12">
    <source>
        <dbReference type="RefSeq" id="XP_013419782.1"/>
    </source>
</evidence>
<dbReference type="GO" id="GO:0005159">
    <property type="term" value="F:insulin-like growth factor receptor binding"/>
    <property type="evidence" value="ECO:0007669"/>
    <property type="project" value="TreeGrafter"/>
</dbReference>
<dbReference type="GO" id="GO:0051147">
    <property type="term" value="P:regulation of muscle cell differentiation"/>
    <property type="evidence" value="ECO:0007669"/>
    <property type="project" value="TreeGrafter"/>
</dbReference>
<dbReference type="InterPro" id="IPR022353">
    <property type="entry name" value="Insulin_CS"/>
</dbReference>
<feature type="domain" description="Insulin-like" evidence="10">
    <location>
        <begin position="54"/>
        <end position="147"/>
    </location>
</feature>
<dbReference type="InParanoid" id="A0A1S3KBB5"/>
<proteinExistence type="inferred from homology"/>
<dbReference type="FunCoup" id="A0A1S3KBB5">
    <property type="interactions" value="182"/>
</dbReference>
<dbReference type="GO" id="GO:0005615">
    <property type="term" value="C:extracellular space"/>
    <property type="evidence" value="ECO:0007669"/>
    <property type="project" value="TreeGrafter"/>
</dbReference>
<accession>A0A1S3KBB5</accession>
<dbReference type="CDD" id="cd04367">
    <property type="entry name" value="IlGF_insulin_like"/>
    <property type="match status" value="1"/>
</dbReference>
<dbReference type="RefSeq" id="XP_013419782.1">
    <property type="nucleotide sequence ID" value="XM_013564328.1"/>
</dbReference>